<feature type="domain" description="RNA polymerase sigma-70 region 2" evidence="5">
    <location>
        <begin position="27"/>
        <end position="95"/>
    </location>
</feature>
<dbReference type="InterPro" id="IPR014284">
    <property type="entry name" value="RNA_pol_sigma-70_dom"/>
</dbReference>
<dbReference type="GO" id="GO:0016987">
    <property type="term" value="F:sigma factor activity"/>
    <property type="evidence" value="ECO:0007669"/>
    <property type="project" value="UniProtKB-KW"/>
</dbReference>
<evidence type="ECO:0000259" key="6">
    <source>
        <dbReference type="Pfam" id="PF08281"/>
    </source>
</evidence>
<dbReference type="Pfam" id="PF08281">
    <property type="entry name" value="Sigma70_r4_2"/>
    <property type="match status" value="1"/>
</dbReference>
<keyword evidence="2" id="KW-0805">Transcription regulation</keyword>
<evidence type="ECO:0000256" key="4">
    <source>
        <dbReference type="ARBA" id="ARBA00023163"/>
    </source>
</evidence>
<comment type="similarity">
    <text evidence="1">Belongs to the sigma-70 factor family. ECF subfamily.</text>
</comment>
<dbReference type="RefSeq" id="WP_225980039.1">
    <property type="nucleotide sequence ID" value="NZ_CP042431.1"/>
</dbReference>
<dbReference type="NCBIfam" id="TIGR02937">
    <property type="entry name" value="sigma70-ECF"/>
    <property type="match status" value="1"/>
</dbReference>
<dbReference type="Gene3D" id="1.10.1740.10">
    <property type="match status" value="1"/>
</dbReference>
<keyword evidence="4" id="KW-0804">Transcription</keyword>
<dbReference type="Pfam" id="PF04542">
    <property type="entry name" value="Sigma70_r2"/>
    <property type="match status" value="1"/>
</dbReference>
<organism evidence="7 8">
    <name type="scientific">Pseudobacter ginsenosidimutans</name>
    <dbReference type="NCBI Taxonomy" id="661488"/>
    <lineage>
        <taxon>Bacteria</taxon>
        <taxon>Pseudomonadati</taxon>
        <taxon>Bacteroidota</taxon>
        <taxon>Chitinophagia</taxon>
        <taxon>Chitinophagales</taxon>
        <taxon>Chitinophagaceae</taxon>
        <taxon>Pseudobacter</taxon>
    </lineage>
</organism>
<evidence type="ECO:0000313" key="7">
    <source>
        <dbReference type="EMBL" id="RZS71144.1"/>
    </source>
</evidence>
<dbReference type="InterPro" id="IPR007627">
    <property type="entry name" value="RNA_pol_sigma70_r2"/>
</dbReference>
<dbReference type="AlphaFoldDB" id="A0A4Q7MT77"/>
<evidence type="ECO:0000256" key="3">
    <source>
        <dbReference type="ARBA" id="ARBA00023082"/>
    </source>
</evidence>
<evidence type="ECO:0000256" key="1">
    <source>
        <dbReference type="ARBA" id="ARBA00010641"/>
    </source>
</evidence>
<dbReference type="SUPFAM" id="SSF88946">
    <property type="entry name" value="Sigma2 domain of RNA polymerase sigma factors"/>
    <property type="match status" value="1"/>
</dbReference>
<comment type="caution">
    <text evidence="7">The sequence shown here is derived from an EMBL/GenBank/DDBJ whole genome shotgun (WGS) entry which is preliminary data.</text>
</comment>
<evidence type="ECO:0000313" key="8">
    <source>
        <dbReference type="Proteomes" id="UP000293874"/>
    </source>
</evidence>
<dbReference type="EMBL" id="SGXA01000002">
    <property type="protein sequence ID" value="RZS71144.1"/>
    <property type="molecule type" value="Genomic_DNA"/>
</dbReference>
<dbReference type="Proteomes" id="UP000293874">
    <property type="component" value="Unassembled WGS sequence"/>
</dbReference>
<dbReference type="InterPro" id="IPR039425">
    <property type="entry name" value="RNA_pol_sigma-70-like"/>
</dbReference>
<dbReference type="InterPro" id="IPR036388">
    <property type="entry name" value="WH-like_DNA-bd_sf"/>
</dbReference>
<feature type="domain" description="RNA polymerase sigma factor 70 region 4 type 2" evidence="6">
    <location>
        <begin position="123"/>
        <end position="169"/>
    </location>
</feature>
<dbReference type="CDD" id="cd06171">
    <property type="entry name" value="Sigma70_r4"/>
    <property type="match status" value="1"/>
</dbReference>
<dbReference type="GO" id="GO:0006352">
    <property type="term" value="P:DNA-templated transcription initiation"/>
    <property type="evidence" value="ECO:0007669"/>
    <property type="project" value="InterPro"/>
</dbReference>
<keyword evidence="3" id="KW-0731">Sigma factor</keyword>
<dbReference type="PANTHER" id="PTHR43133:SF62">
    <property type="entry name" value="RNA POLYMERASE SIGMA FACTOR SIGZ"/>
    <property type="match status" value="1"/>
</dbReference>
<dbReference type="SUPFAM" id="SSF88659">
    <property type="entry name" value="Sigma3 and sigma4 domains of RNA polymerase sigma factors"/>
    <property type="match status" value="1"/>
</dbReference>
<evidence type="ECO:0000256" key="2">
    <source>
        <dbReference type="ARBA" id="ARBA00023015"/>
    </source>
</evidence>
<sequence>MKEAYTYSEQELVDALKMRIGKAFGYLYDHYSAALNGVIMDILQDEEAAGDVLQEVFIKIWKQIEQYDATKGRLFTWMFNIARNAAIDATRRKEWQTKKQRYSVNEYTFLPDKSPHPSEDAGLRRLIQSLKAEYKVLIELSYFQGYTQEEIAEILKLPLGTVKTRMRTAILLLKKQIR</sequence>
<dbReference type="GO" id="GO:0003677">
    <property type="term" value="F:DNA binding"/>
    <property type="evidence" value="ECO:0007669"/>
    <property type="project" value="InterPro"/>
</dbReference>
<accession>A0A4Q7MT77</accession>
<proteinExistence type="inferred from homology"/>
<dbReference type="InterPro" id="IPR013249">
    <property type="entry name" value="RNA_pol_sigma70_r4_t2"/>
</dbReference>
<evidence type="ECO:0000259" key="5">
    <source>
        <dbReference type="Pfam" id="PF04542"/>
    </source>
</evidence>
<keyword evidence="8" id="KW-1185">Reference proteome</keyword>
<protein>
    <submittedName>
        <fullName evidence="7">RNA polymerase sigma-70 factor (ECF subfamily)</fullName>
    </submittedName>
</protein>
<reference evidence="7 8" key="1">
    <citation type="submission" date="2019-02" db="EMBL/GenBank/DDBJ databases">
        <title>Genomic Encyclopedia of Type Strains, Phase IV (KMG-IV): sequencing the most valuable type-strain genomes for metagenomic binning, comparative biology and taxonomic classification.</title>
        <authorList>
            <person name="Goeker M."/>
        </authorList>
    </citation>
    <scope>NUCLEOTIDE SEQUENCE [LARGE SCALE GENOMIC DNA]</scope>
    <source>
        <strain evidence="7 8">DSM 18116</strain>
    </source>
</reference>
<dbReference type="InterPro" id="IPR013324">
    <property type="entry name" value="RNA_pol_sigma_r3/r4-like"/>
</dbReference>
<dbReference type="Gene3D" id="1.10.10.10">
    <property type="entry name" value="Winged helix-like DNA-binding domain superfamily/Winged helix DNA-binding domain"/>
    <property type="match status" value="1"/>
</dbReference>
<gene>
    <name evidence="7" type="ORF">EV199_3045</name>
</gene>
<dbReference type="InterPro" id="IPR013325">
    <property type="entry name" value="RNA_pol_sigma_r2"/>
</dbReference>
<name>A0A4Q7MT77_9BACT</name>
<dbReference type="PANTHER" id="PTHR43133">
    <property type="entry name" value="RNA POLYMERASE ECF-TYPE SIGMA FACTO"/>
    <property type="match status" value="1"/>
</dbReference>